<feature type="chain" id="PRO_5022858547" evidence="2">
    <location>
        <begin position="36"/>
        <end position="258"/>
    </location>
</feature>
<keyword evidence="2" id="KW-0732">Signal</keyword>
<dbReference type="Proteomes" id="UP000325003">
    <property type="component" value="Unassembled WGS sequence"/>
</dbReference>
<comment type="caution">
    <text evidence="3">The sequence shown here is derived from an EMBL/GenBank/DDBJ whole genome shotgun (WGS) entry which is preliminary data.</text>
</comment>
<dbReference type="RefSeq" id="WP_149726393.1">
    <property type="nucleotide sequence ID" value="NZ_VUJV01000001.1"/>
</dbReference>
<keyword evidence="4" id="KW-1185">Reference proteome</keyword>
<organism evidence="3 4">
    <name type="scientific">Nocardioides humilatus</name>
    <dbReference type="NCBI Taxonomy" id="2607660"/>
    <lineage>
        <taxon>Bacteria</taxon>
        <taxon>Bacillati</taxon>
        <taxon>Actinomycetota</taxon>
        <taxon>Actinomycetes</taxon>
        <taxon>Propionibacteriales</taxon>
        <taxon>Nocardioidaceae</taxon>
        <taxon>Nocardioides</taxon>
    </lineage>
</organism>
<dbReference type="EMBL" id="VUJV01000001">
    <property type="protein sequence ID" value="KAA1420933.1"/>
    <property type="molecule type" value="Genomic_DNA"/>
</dbReference>
<accession>A0A5B1LK52</accession>
<reference evidence="3 4" key="2">
    <citation type="submission" date="2019-09" db="EMBL/GenBank/DDBJ databases">
        <authorList>
            <person name="Jin C."/>
        </authorList>
    </citation>
    <scope>NUCLEOTIDE SEQUENCE [LARGE SCALE GENOMIC DNA]</scope>
    <source>
        <strain evidence="3 4">BN130099</strain>
    </source>
</reference>
<proteinExistence type="predicted"/>
<evidence type="ECO:0000256" key="1">
    <source>
        <dbReference type="SAM" id="MobiDB-lite"/>
    </source>
</evidence>
<feature type="region of interest" description="Disordered" evidence="1">
    <location>
        <begin position="104"/>
        <end position="125"/>
    </location>
</feature>
<evidence type="ECO:0000313" key="3">
    <source>
        <dbReference type="EMBL" id="KAA1420933.1"/>
    </source>
</evidence>
<dbReference type="AlphaFoldDB" id="A0A5B1LK52"/>
<feature type="signal peptide" evidence="2">
    <location>
        <begin position="1"/>
        <end position="35"/>
    </location>
</feature>
<sequence>MNLQLAPTLRRSSVLAVSLIAAAAGLAVTAAPAQAAKEFTTITVTCSESIQEGHSGLCAFNVFGDTAPTGTVKISSSKPGGLSWSTCELQVITPTESTCGVVYTPQGEGSATRRDKITGKYTGDSTHRPTSYTSFNYAYINVPPRRETHLYLLTCGYSVPAGGETLCTMILSVDGDDPGHPTGTVKFKFPRQFGLPGPTCDVVTVPDPSIVGCTVHYTPFGNGSNSRQDTITAYYSGDPDHRPLKASVKVKVIGNPDD</sequence>
<name>A0A5B1LK52_9ACTN</name>
<evidence type="ECO:0000256" key="2">
    <source>
        <dbReference type="SAM" id="SignalP"/>
    </source>
</evidence>
<reference evidence="3 4" key="1">
    <citation type="submission" date="2019-09" db="EMBL/GenBank/DDBJ databases">
        <title>Nocardioides panacisoli sp. nov., isolated from the soil of a ginseng field.</title>
        <authorList>
            <person name="Cho C."/>
        </authorList>
    </citation>
    <scope>NUCLEOTIDE SEQUENCE [LARGE SCALE GENOMIC DNA]</scope>
    <source>
        <strain evidence="3 4">BN130099</strain>
    </source>
</reference>
<gene>
    <name evidence="3" type="ORF">F0U44_00885</name>
</gene>
<protein>
    <submittedName>
        <fullName evidence="3">Uncharacterized protein</fullName>
    </submittedName>
</protein>
<evidence type="ECO:0000313" key="4">
    <source>
        <dbReference type="Proteomes" id="UP000325003"/>
    </source>
</evidence>